<evidence type="ECO:0000313" key="8">
    <source>
        <dbReference type="EMBL" id="CCC48679.1"/>
    </source>
</evidence>
<feature type="domain" description="FYVE-type" evidence="7">
    <location>
        <begin position="1056"/>
        <end position="1117"/>
    </location>
</feature>
<dbReference type="SMART" id="SM00698">
    <property type="entry name" value="MORN"/>
    <property type="match status" value="12"/>
</dbReference>
<dbReference type="Pfam" id="PF01363">
    <property type="entry name" value="FYVE"/>
    <property type="match status" value="1"/>
</dbReference>
<protein>
    <recommendedName>
        <fullName evidence="7">FYVE-type domain-containing protein</fullName>
    </recommendedName>
</protein>
<sequence length="1470" mass="162008">MTEKSRSSDVCAETSHVPPAFFSAAAVLFTPVTVQQVAAFSPEKLTDLTSHVMPDGSDYFGEMLLDKPHGLGIMIFKSTSHMHGSGDRYGGEWVNGVFHGSGVLITSGFTYEGSFERGKIHGRGKVTYSSSVTNAVLRGIAAISPFEQTHKPFEYTGEFHHTYHRHGRGVMLYANGDVYDGEWAMNYRNGKGTMKSGNGLEVYEGEWYNDERHGSGKTSYQYCALCCSMSDARVRSRTPLSQTPLQRHHTMRLSTLPFPLHLLPQCHAWCLVQFRFPTVPLCWSSNSLQPYCDLRCAWSCCAPLSSVSSPALPYLLPRRQSTAPPSLVRVASLTHACFFVPLVLVSVVFLKVIGTTVPLQKAAVLRLLGHVVMGHWVEDLLSCDSGSWEFPSGDLYVGSFQSGLRHGSTGRMWFSDGSYFSGRWEQDVPVGNGILYGTKEKSANNMPQNTSDDNMSLNNTVSAANTDDDVVGDGKSSFIGIALLVSMFFGKTSGRQKQVSTVAASREHYLLQNEWAASLMSYAKCQSLLLKQSAAAKRGGCATTKRAKNALNTVCKRTLVSSPDAVPVGTQSGHGIAFFKSGLRVSSDWLNNHPQLVLPHHRDAPLRDKMYKNYPDDESAGADGANASTHSSSISKVCLACSRVFAFYRKTVACALCERSYCGSCLRPIERSEYPRVESLLHMRSVVSGGITEGDSTSASQLMVCEECHQAVLLELQYRTFWLPMRRQGVVPSELDTVEPDSVAAEGDQKEESKKSILRATKNAEGNGRELLNSDENKEEDSGVKTDPLCVTNAEEEKAQAKDDVKDEDGADREKGVSTMMATAETEEYIVYEGYTSCGIPHIFGLLWWGNRDFYQGNFKKGRRHGFGQQILPNGESYTGEFSDDYWHGTGTYFCLDGTAFNGTWECGKLRTLIYHGEVDARCRPHGRGQSYLSDNNDDSRYNGEWRFGQWHGTGILHRSDGTMYSGEFAFGRIEGEGKLVDGVGVYYGTFLGGKRNGRGLELYGGERAISGEWVNDLTTGFVTISDSITKTIYETSHANGKERNDCFAPPVMVDDLHANYCAQCCALFTLFLRRHHCRLCGEIFCDSCTQRSAQMPLHFKMCGQQRVCDRCFLRLQYGRTIAIKRYVASGEVYAGCWSQGQWVSRGLFRRSDGSIVVMNAAGTPINSKEVIEGGALAEINPKSSIPDLAPAMEDIRQLPASPCGEVDAFVLWWEKMLDVANLQVPLELTPIGKFSLPRPPAAKPLKIFSEIDSTDDDAAAQRAAKFSPYVPPLPPPIPTLPTSDAMEGADITPPKRPEVTEATIFSSIQAGGLKGPLCSEMPDFTSGSEITDVYQEKSELSSSWSKKDLFPPTPQPPSQGTNEKVKWDNWGIRAVPQYGMSSLTASSPTTDMMGNSPHIPMELKHMPFACPFLLPSVYDTDRAIWGDDRPWHPEPFMSPQTFAVCETHASGVHVVQREQEVPNTALSNE</sequence>
<dbReference type="SMART" id="SM00064">
    <property type="entry name" value="FYVE"/>
    <property type="match status" value="1"/>
</dbReference>
<dbReference type="Gene3D" id="3.30.40.10">
    <property type="entry name" value="Zinc/RING finger domain, C3HC4 (zinc finger)"/>
    <property type="match status" value="2"/>
</dbReference>
<evidence type="ECO:0000256" key="2">
    <source>
        <dbReference type="ARBA" id="ARBA00022737"/>
    </source>
</evidence>
<evidence type="ECO:0000256" key="6">
    <source>
        <dbReference type="SAM" id="MobiDB-lite"/>
    </source>
</evidence>
<dbReference type="GO" id="GO:0008270">
    <property type="term" value="F:zinc ion binding"/>
    <property type="evidence" value="ECO:0007669"/>
    <property type="project" value="UniProtKB-KW"/>
</dbReference>
<evidence type="ECO:0000256" key="4">
    <source>
        <dbReference type="ARBA" id="ARBA00022833"/>
    </source>
</evidence>
<dbReference type="InterPro" id="IPR000306">
    <property type="entry name" value="Znf_FYVE"/>
</dbReference>
<dbReference type="InterPro" id="IPR013083">
    <property type="entry name" value="Znf_RING/FYVE/PHD"/>
</dbReference>
<feature type="compositionally biased region" description="Basic and acidic residues" evidence="6">
    <location>
        <begin position="795"/>
        <end position="805"/>
    </location>
</feature>
<keyword evidence="3 5" id="KW-0863">Zinc-finger</keyword>
<keyword evidence="4" id="KW-0862">Zinc</keyword>
<dbReference type="EMBL" id="HE573023">
    <property type="protein sequence ID" value="CCC48679.1"/>
    <property type="molecule type" value="Genomic_DNA"/>
</dbReference>
<dbReference type="VEuPathDB" id="TriTrypDB:TvY486_0700230"/>
<evidence type="ECO:0000256" key="5">
    <source>
        <dbReference type="PROSITE-ProRule" id="PRU00091"/>
    </source>
</evidence>
<dbReference type="PROSITE" id="PS50178">
    <property type="entry name" value="ZF_FYVE"/>
    <property type="match status" value="1"/>
</dbReference>
<gene>
    <name evidence="8" type="ORF">TVY486_0700230</name>
</gene>
<keyword evidence="2" id="KW-0677">Repeat</keyword>
<evidence type="ECO:0000256" key="1">
    <source>
        <dbReference type="ARBA" id="ARBA00022723"/>
    </source>
</evidence>
<dbReference type="Gene3D" id="2.20.110.10">
    <property type="entry name" value="Histone H3 K4-specific methyltransferase SET7/9 N-terminal domain"/>
    <property type="match status" value="4"/>
</dbReference>
<dbReference type="PANTHER" id="PTHR43215">
    <property type="entry name" value="RADIAL SPOKE HEAD 1 HOMOLOG"/>
    <property type="match status" value="1"/>
</dbReference>
<proteinExistence type="predicted"/>
<keyword evidence="1" id="KW-0479">Metal-binding</keyword>
<dbReference type="InterPro" id="IPR003409">
    <property type="entry name" value="MORN"/>
</dbReference>
<feature type="region of interest" description="Disordered" evidence="6">
    <location>
        <begin position="760"/>
        <end position="816"/>
    </location>
</feature>
<evidence type="ECO:0000256" key="3">
    <source>
        <dbReference type="ARBA" id="ARBA00022771"/>
    </source>
</evidence>
<feature type="region of interest" description="Disordered" evidence="6">
    <location>
        <begin position="1345"/>
        <end position="1365"/>
    </location>
</feature>
<dbReference type="InterPro" id="IPR011011">
    <property type="entry name" value="Znf_FYVE_PHD"/>
</dbReference>
<dbReference type="SUPFAM" id="SSF82185">
    <property type="entry name" value="Histone H3 K4-specific methyltransferase SET7/9 N-terminal domain"/>
    <property type="match status" value="5"/>
</dbReference>
<dbReference type="PANTHER" id="PTHR43215:SF14">
    <property type="entry name" value="RADIAL SPOKE HEAD 1 HOMOLOG"/>
    <property type="match status" value="1"/>
</dbReference>
<evidence type="ECO:0000259" key="7">
    <source>
        <dbReference type="PROSITE" id="PS50178"/>
    </source>
</evidence>
<accession>G0TXI9</accession>
<reference evidence="8" key="1">
    <citation type="journal article" date="2012" name="Proc. Natl. Acad. Sci. U.S.A.">
        <title>Antigenic diversity is generated by distinct evolutionary mechanisms in African trypanosome species.</title>
        <authorList>
            <person name="Jackson A.P."/>
            <person name="Berry A."/>
            <person name="Aslett M."/>
            <person name="Allison H.C."/>
            <person name="Burton P."/>
            <person name="Vavrova-Anderson J."/>
            <person name="Brown R."/>
            <person name="Browne H."/>
            <person name="Corton N."/>
            <person name="Hauser H."/>
            <person name="Gamble J."/>
            <person name="Gilderthorp R."/>
            <person name="Marcello L."/>
            <person name="McQuillan J."/>
            <person name="Otto T.D."/>
            <person name="Quail M.A."/>
            <person name="Sanders M.J."/>
            <person name="van Tonder A."/>
            <person name="Ginger M.L."/>
            <person name="Field M.C."/>
            <person name="Barry J.D."/>
            <person name="Hertz-Fowler C."/>
            <person name="Berriman M."/>
        </authorList>
    </citation>
    <scope>NUCLEOTIDE SEQUENCE</scope>
    <source>
        <strain evidence="8">Y486</strain>
    </source>
</reference>
<name>G0TXI9_TRYVY</name>
<dbReference type="SUPFAM" id="SSF57903">
    <property type="entry name" value="FYVE/PHD zinc finger"/>
    <property type="match status" value="2"/>
</dbReference>
<organism evidence="8">
    <name type="scientific">Trypanosoma vivax (strain Y486)</name>
    <dbReference type="NCBI Taxonomy" id="1055687"/>
    <lineage>
        <taxon>Eukaryota</taxon>
        <taxon>Discoba</taxon>
        <taxon>Euglenozoa</taxon>
        <taxon>Kinetoplastea</taxon>
        <taxon>Metakinetoplastina</taxon>
        <taxon>Trypanosomatida</taxon>
        <taxon>Trypanosomatidae</taxon>
        <taxon>Trypanosoma</taxon>
        <taxon>Duttonella</taxon>
    </lineage>
</organism>
<dbReference type="InterPro" id="IPR017455">
    <property type="entry name" value="Znf_FYVE-rel"/>
</dbReference>
<dbReference type="Pfam" id="PF02493">
    <property type="entry name" value="MORN"/>
    <property type="match status" value="14"/>
</dbReference>